<dbReference type="EMBL" id="REGN01003810">
    <property type="protein sequence ID" value="RNA20635.1"/>
    <property type="molecule type" value="Genomic_DNA"/>
</dbReference>
<dbReference type="InterPro" id="IPR007266">
    <property type="entry name" value="Ero1"/>
</dbReference>
<evidence type="ECO:0000256" key="4">
    <source>
        <dbReference type="ARBA" id="ARBA00011802"/>
    </source>
</evidence>
<protein>
    <submittedName>
        <fullName evidence="20">ERO1 beta isoform X2</fullName>
        <ecNumber evidence="20">5.3.4.1</ecNumber>
    </submittedName>
</protein>
<comment type="subunit">
    <text evidence="4">May function both as a monomer and a homodimer.</text>
</comment>
<keyword evidence="10" id="KW-0249">Electron transport</keyword>
<evidence type="ECO:0000256" key="13">
    <source>
        <dbReference type="ARBA" id="ARBA00023157"/>
    </source>
</evidence>
<dbReference type="PANTHER" id="PTHR12613:SF0">
    <property type="entry name" value="ERO1-LIKE PROTEIN"/>
    <property type="match status" value="1"/>
</dbReference>
<keyword evidence="14" id="KW-0325">Glycoprotein</keyword>
<evidence type="ECO:0000256" key="8">
    <source>
        <dbReference type="ARBA" id="ARBA00022824"/>
    </source>
</evidence>
<dbReference type="OrthoDB" id="269384at2759"/>
<dbReference type="InterPro" id="IPR037192">
    <property type="entry name" value="ERO1-like_sf"/>
</dbReference>
<dbReference type="GO" id="GO:0071949">
    <property type="term" value="F:FAD binding"/>
    <property type="evidence" value="ECO:0007669"/>
    <property type="project" value="InterPro"/>
</dbReference>
<evidence type="ECO:0000256" key="5">
    <source>
        <dbReference type="ARBA" id="ARBA00022448"/>
    </source>
</evidence>
<evidence type="ECO:0000256" key="11">
    <source>
        <dbReference type="ARBA" id="ARBA00023002"/>
    </source>
</evidence>
<dbReference type="STRING" id="10195.A0A3M7RBI8"/>
<evidence type="ECO:0000256" key="9">
    <source>
        <dbReference type="ARBA" id="ARBA00022827"/>
    </source>
</evidence>
<feature type="disulfide bond" description="Redox-active" evidence="18">
    <location>
        <begin position="382"/>
        <end position="385"/>
    </location>
</feature>
<keyword evidence="11" id="KW-0560">Oxidoreductase</keyword>
<evidence type="ECO:0000313" key="20">
    <source>
        <dbReference type="EMBL" id="RNA20635.1"/>
    </source>
</evidence>
<dbReference type="Pfam" id="PF04137">
    <property type="entry name" value="ERO1"/>
    <property type="match status" value="1"/>
</dbReference>
<keyword evidence="9 17" id="KW-0274">FAD</keyword>
<feature type="signal peptide" evidence="19">
    <location>
        <begin position="1"/>
        <end position="22"/>
    </location>
</feature>
<dbReference type="Proteomes" id="UP000276133">
    <property type="component" value="Unassembled WGS sequence"/>
</dbReference>
<evidence type="ECO:0000256" key="16">
    <source>
        <dbReference type="PIRSR" id="PIRSR017205-1"/>
    </source>
</evidence>
<keyword evidence="6" id="KW-0285">Flavoprotein</keyword>
<keyword evidence="15" id="KW-0676">Redox-active center</keyword>
<feature type="binding site" evidence="17">
    <location>
        <position position="205"/>
    </location>
    <ligand>
        <name>FAD</name>
        <dbReference type="ChEBI" id="CHEBI:57692"/>
    </ligand>
</feature>
<evidence type="ECO:0000256" key="15">
    <source>
        <dbReference type="ARBA" id="ARBA00023284"/>
    </source>
</evidence>
<accession>A0A3M7RBI8</accession>
<dbReference type="GO" id="GO:0003756">
    <property type="term" value="F:protein disulfide isomerase activity"/>
    <property type="evidence" value="ECO:0007669"/>
    <property type="project" value="UniProtKB-EC"/>
</dbReference>
<feature type="active site" evidence="16">
    <location>
        <position position="385"/>
    </location>
</feature>
<evidence type="ECO:0000256" key="17">
    <source>
        <dbReference type="PIRSR" id="PIRSR017205-2"/>
    </source>
</evidence>
<comment type="cofactor">
    <cofactor evidence="1 17">
        <name>FAD</name>
        <dbReference type="ChEBI" id="CHEBI:57692"/>
    </cofactor>
</comment>
<evidence type="ECO:0000256" key="12">
    <source>
        <dbReference type="ARBA" id="ARBA00023136"/>
    </source>
</evidence>
<evidence type="ECO:0000256" key="18">
    <source>
        <dbReference type="PIRSR" id="PIRSR017205-3"/>
    </source>
</evidence>
<dbReference type="PIRSF" id="PIRSF017205">
    <property type="entry name" value="ERO1"/>
    <property type="match status" value="1"/>
</dbReference>
<dbReference type="GO" id="GO:0005789">
    <property type="term" value="C:endoplasmic reticulum membrane"/>
    <property type="evidence" value="ECO:0007669"/>
    <property type="project" value="UniProtKB-SubCell"/>
</dbReference>
<dbReference type="AlphaFoldDB" id="A0A3M7RBI8"/>
<keyword evidence="7 19" id="KW-0732">Signal</keyword>
<feature type="binding site" evidence="17">
    <location>
        <position position="243"/>
    </location>
    <ligand>
        <name>FAD</name>
        <dbReference type="ChEBI" id="CHEBI:57692"/>
    </ligand>
</feature>
<feature type="disulfide bond" description="Redox-active" evidence="18">
    <location>
        <begin position="101"/>
        <end position="106"/>
    </location>
</feature>
<keyword evidence="20" id="KW-0413">Isomerase</keyword>
<dbReference type="GO" id="GO:0015035">
    <property type="term" value="F:protein-disulfide reductase activity"/>
    <property type="evidence" value="ECO:0007669"/>
    <property type="project" value="InterPro"/>
</dbReference>
<keyword evidence="21" id="KW-1185">Reference proteome</keyword>
<dbReference type="GO" id="GO:0016972">
    <property type="term" value="F:thiol oxidase activity"/>
    <property type="evidence" value="ECO:0007669"/>
    <property type="project" value="InterPro"/>
</dbReference>
<reference evidence="20 21" key="1">
    <citation type="journal article" date="2018" name="Sci. Rep.">
        <title>Genomic signatures of local adaptation to the degree of environmental predictability in rotifers.</title>
        <authorList>
            <person name="Franch-Gras L."/>
            <person name="Hahn C."/>
            <person name="Garcia-Roger E.M."/>
            <person name="Carmona M.J."/>
            <person name="Serra M."/>
            <person name="Gomez A."/>
        </authorList>
    </citation>
    <scope>NUCLEOTIDE SEQUENCE [LARGE SCALE GENOMIC DNA]</scope>
    <source>
        <strain evidence="20">HYR1</strain>
    </source>
</reference>
<organism evidence="20 21">
    <name type="scientific">Brachionus plicatilis</name>
    <name type="common">Marine rotifer</name>
    <name type="synonym">Brachionus muelleri</name>
    <dbReference type="NCBI Taxonomy" id="10195"/>
    <lineage>
        <taxon>Eukaryota</taxon>
        <taxon>Metazoa</taxon>
        <taxon>Spiralia</taxon>
        <taxon>Gnathifera</taxon>
        <taxon>Rotifera</taxon>
        <taxon>Eurotatoria</taxon>
        <taxon>Monogononta</taxon>
        <taxon>Pseudotrocha</taxon>
        <taxon>Ploima</taxon>
        <taxon>Brachionidae</taxon>
        <taxon>Brachionus</taxon>
    </lineage>
</organism>
<proteinExistence type="inferred from homology"/>
<dbReference type="PANTHER" id="PTHR12613">
    <property type="entry name" value="ERO1-RELATED"/>
    <property type="match status" value="1"/>
</dbReference>
<comment type="similarity">
    <text evidence="3">Belongs to the EROs family.</text>
</comment>
<evidence type="ECO:0000256" key="1">
    <source>
        <dbReference type="ARBA" id="ARBA00001974"/>
    </source>
</evidence>
<gene>
    <name evidence="20" type="ORF">BpHYR1_044830</name>
</gene>
<evidence type="ECO:0000313" key="21">
    <source>
        <dbReference type="Proteomes" id="UP000276133"/>
    </source>
</evidence>
<name>A0A3M7RBI8_BRAPC</name>
<feature type="chain" id="PRO_5017996340" evidence="19">
    <location>
        <begin position="23"/>
        <end position="466"/>
    </location>
</feature>
<feature type="active site" description="Nucleophile" evidence="16">
    <location>
        <position position="382"/>
    </location>
</feature>
<evidence type="ECO:0000256" key="10">
    <source>
        <dbReference type="ARBA" id="ARBA00022982"/>
    </source>
</evidence>
<evidence type="ECO:0000256" key="3">
    <source>
        <dbReference type="ARBA" id="ARBA00008277"/>
    </source>
</evidence>
<comment type="subcellular location">
    <subcellularLocation>
        <location evidence="2">Endoplasmic reticulum membrane</location>
        <topology evidence="2">Peripheral membrane protein</topology>
        <orientation evidence="2">Lumenal side</orientation>
    </subcellularLocation>
</comment>
<comment type="caution">
    <text evidence="20">The sequence shown here is derived from an EMBL/GenBank/DDBJ whole genome shotgun (WGS) entry which is preliminary data.</text>
</comment>
<dbReference type="GO" id="GO:0034975">
    <property type="term" value="P:protein folding in endoplasmic reticulum"/>
    <property type="evidence" value="ECO:0007669"/>
    <property type="project" value="InterPro"/>
</dbReference>
<evidence type="ECO:0000256" key="14">
    <source>
        <dbReference type="ARBA" id="ARBA00023180"/>
    </source>
</evidence>
<keyword evidence="13 18" id="KW-1015">Disulfide bond</keyword>
<feature type="binding site" evidence="17">
    <location>
        <position position="194"/>
    </location>
    <ligand>
        <name>FAD</name>
        <dbReference type="ChEBI" id="CHEBI:57692"/>
    </ligand>
</feature>
<sequence>MKYLFVGLLFCIVLSNFTIVLGTNLFDFKPKPNRDIANAEKCFCKLSEEVDDCGCKIEQIDRLNNYQIHPRINGLVQKDYFRFIKLNLNKICQFWSDDARCSLKDCHIKACNQEDLPASFRKIISLKENQDQVSGCEQTNPLGHINSSLSDESLKAFEDMKKYDDAQDSFCEPDDESNAQAEYLDLVLNPERFTGYKAPHAHKIWNSIYRENCFENTDRVAYGPEKNACLEKRFFYRLVSGLHTSINIHLSARFLHKGVLGQPDVWGPNPEEFFKRFDPEKTNGLGPQWLKNLYFIYLVELRALAKVAPYLEKETFYAGRNQQEDEDTKTAVVDILKIATSFQHHFNETNLFRGNPIEAKKLKEEFQTKFRNITRIMDCVGCDKCRLWGKVQTLALGTSLKILFSGKISSDNQPTKNLFQLSRIEIVALFNGFARLSNSITEIENFRESLSNCKLNKGMKNQNAEL</sequence>
<dbReference type="SUPFAM" id="SSF110019">
    <property type="entry name" value="ERO1-like"/>
    <property type="match status" value="1"/>
</dbReference>
<keyword evidence="5" id="KW-0813">Transport</keyword>
<feature type="binding site" evidence="17">
    <location>
        <position position="192"/>
    </location>
    <ligand>
        <name>FAD</name>
        <dbReference type="ChEBI" id="CHEBI:57692"/>
    </ligand>
</feature>
<evidence type="ECO:0000256" key="7">
    <source>
        <dbReference type="ARBA" id="ARBA00022729"/>
    </source>
</evidence>
<keyword evidence="12" id="KW-0472">Membrane</keyword>
<keyword evidence="8" id="KW-0256">Endoplasmic reticulum</keyword>
<feature type="binding site" evidence="17">
    <location>
        <position position="240"/>
    </location>
    <ligand>
        <name>FAD</name>
        <dbReference type="ChEBI" id="CHEBI:57692"/>
    </ligand>
</feature>
<feature type="binding site" evidence="17">
    <location>
        <position position="276"/>
    </location>
    <ligand>
        <name>FAD</name>
        <dbReference type="ChEBI" id="CHEBI:57692"/>
    </ligand>
</feature>
<evidence type="ECO:0000256" key="19">
    <source>
        <dbReference type="SAM" id="SignalP"/>
    </source>
</evidence>
<evidence type="ECO:0000256" key="2">
    <source>
        <dbReference type="ARBA" id="ARBA00004367"/>
    </source>
</evidence>
<evidence type="ECO:0000256" key="6">
    <source>
        <dbReference type="ARBA" id="ARBA00022630"/>
    </source>
</evidence>
<dbReference type="EC" id="5.3.4.1" evidence="20"/>